<evidence type="ECO:0000256" key="5">
    <source>
        <dbReference type="ARBA" id="ARBA00023040"/>
    </source>
</evidence>
<keyword evidence="7 11" id="KW-0675">Receptor</keyword>
<dbReference type="Pfam" id="PF00001">
    <property type="entry name" value="7tm_1"/>
    <property type="match status" value="1"/>
</dbReference>
<dbReference type="AlphaFoldDB" id="A0A137NRM5"/>
<feature type="domain" description="G-protein coupled receptors family 1 profile" evidence="10">
    <location>
        <begin position="29"/>
        <end position="284"/>
    </location>
</feature>
<evidence type="ECO:0000256" key="3">
    <source>
        <dbReference type="ARBA" id="ARBA00022692"/>
    </source>
</evidence>
<sequence>MDVDINDPVFINYLFNPIHVVYSTLIFFINVLLLYVIIHILKLQTTELKLILFLSINEIVLCIDQLVIAITKLSYGYHSFDADTLSCQVHGFLISWMFRYEVILVAILALSRYFLIVHKIELSMLLCSSLAILFICIFTAICLYAELVGGARPIPSYIYCYLFLTPGLASYVINIVITILNIIPCWITTFCYFSVGWKVNKQLNLIKIQEQTNGNLEALQIIKKQKLKLIIQLTMVFFIYNVPFMFSYITYILKLATGYKRPPFFDAVIANLVHFSTSINPVVAISFQPDINIELHLIWVKFQAKVKNFWGRLLNSQW</sequence>
<evidence type="ECO:0000313" key="12">
    <source>
        <dbReference type="Proteomes" id="UP000070444"/>
    </source>
</evidence>
<dbReference type="PANTHER" id="PTHR24228:SF59">
    <property type="entry name" value="NEUROPEPTIDE RECEPTOR 15"/>
    <property type="match status" value="1"/>
</dbReference>
<dbReference type="GO" id="GO:0005886">
    <property type="term" value="C:plasma membrane"/>
    <property type="evidence" value="ECO:0007669"/>
    <property type="project" value="UniProtKB-SubCell"/>
</dbReference>
<feature type="transmembrane region" description="Helical" evidence="9">
    <location>
        <begin position="20"/>
        <end position="38"/>
    </location>
</feature>
<dbReference type="EMBL" id="KQ964890">
    <property type="protein sequence ID" value="KXN65395.1"/>
    <property type="molecule type" value="Genomic_DNA"/>
</dbReference>
<dbReference type="GO" id="GO:0004930">
    <property type="term" value="F:G protein-coupled receptor activity"/>
    <property type="evidence" value="ECO:0007669"/>
    <property type="project" value="UniProtKB-KW"/>
</dbReference>
<evidence type="ECO:0000256" key="8">
    <source>
        <dbReference type="ARBA" id="ARBA00023224"/>
    </source>
</evidence>
<evidence type="ECO:0000256" key="1">
    <source>
        <dbReference type="ARBA" id="ARBA00004651"/>
    </source>
</evidence>
<keyword evidence="5" id="KW-0297">G-protein coupled receptor</keyword>
<feature type="transmembrane region" description="Helical" evidence="9">
    <location>
        <begin position="229"/>
        <end position="253"/>
    </location>
</feature>
<protein>
    <submittedName>
        <fullName evidence="11">Family A G protein-coupled receptor-like protein</fullName>
    </submittedName>
</protein>
<evidence type="ECO:0000256" key="7">
    <source>
        <dbReference type="ARBA" id="ARBA00023170"/>
    </source>
</evidence>
<keyword evidence="2" id="KW-1003">Cell membrane</keyword>
<dbReference type="Proteomes" id="UP000070444">
    <property type="component" value="Unassembled WGS sequence"/>
</dbReference>
<organism evidence="11 12">
    <name type="scientific">Conidiobolus coronatus (strain ATCC 28846 / CBS 209.66 / NRRL 28638)</name>
    <name type="common">Delacroixia coronata</name>
    <dbReference type="NCBI Taxonomy" id="796925"/>
    <lineage>
        <taxon>Eukaryota</taxon>
        <taxon>Fungi</taxon>
        <taxon>Fungi incertae sedis</taxon>
        <taxon>Zoopagomycota</taxon>
        <taxon>Entomophthoromycotina</taxon>
        <taxon>Entomophthoromycetes</taxon>
        <taxon>Entomophthorales</taxon>
        <taxon>Ancylistaceae</taxon>
        <taxon>Conidiobolus</taxon>
    </lineage>
</organism>
<accession>A0A137NRM5</accession>
<evidence type="ECO:0000256" key="2">
    <source>
        <dbReference type="ARBA" id="ARBA00022475"/>
    </source>
</evidence>
<keyword evidence="4 9" id="KW-1133">Transmembrane helix</keyword>
<keyword evidence="6 9" id="KW-0472">Membrane</keyword>
<gene>
    <name evidence="11" type="ORF">CONCODRAFT_13024</name>
</gene>
<evidence type="ECO:0000259" key="10">
    <source>
        <dbReference type="PROSITE" id="PS50262"/>
    </source>
</evidence>
<evidence type="ECO:0000256" key="4">
    <source>
        <dbReference type="ARBA" id="ARBA00022989"/>
    </source>
</evidence>
<dbReference type="CDD" id="cd00637">
    <property type="entry name" value="7tm_classA_rhodopsin-like"/>
    <property type="match status" value="1"/>
</dbReference>
<dbReference type="PROSITE" id="PS50262">
    <property type="entry name" value="G_PROTEIN_RECEP_F1_2"/>
    <property type="match status" value="1"/>
</dbReference>
<keyword evidence="3 9" id="KW-0812">Transmembrane</keyword>
<evidence type="ECO:0000256" key="6">
    <source>
        <dbReference type="ARBA" id="ARBA00023136"/>
    </source>
</evidence>
<feature type="transmembrane region" description="Helical" evidence="9">
    <location>
        <begin position="90"/>
        <end position="110"/>
    </location>
</feature>
<dbReference type="PANTHER" id="PTHR24228">
    <property type="entry name" value="B2 BRADYKININ RECEPTOR/ANGIOTENSIN II RECEPTOR"/>
    <property type="match status" value="1"/>
</dbReference>
<keyword evidence="8" id="KW-0807">Transducer</keyword>
<comment type="subcellular location">
    <subcellularLocation>
        <location evidence="1">Cell membrane</location>
        <topology evidence="1">Multi-pass membrane protein</topology>
    </subcellularLocation>
</comment>
<dbReference type="InterPro" id="IPR017452">
    <property type="entry name" value="GPCR_Rhodpsn_7TM"/>
</dbReference>
<dbReference type="Gene3D" id="1.20.1070.10">
    <property type="entry name" value="Rhodopsin 7-helix transmembrane proteins"/>
    <property type="match status" value="1"/>
</dbReference>
<name>A0A137NRM5_CONC2</name>
<dbReference type="SUPFAM" id="SSF81321">
    <property type="entry name" value="Family A G protein-coupled receptor-like"/>
    <property type="match status" value="1"/>
</dbReference>
<dbReference type="InterPro" id="IPR000276">
    <property type="entry name" value="GPCR_Rhodpsn"/>
</dbReference>
<feature type="transmembrane region" description="Helical" evidence="9">
    <location>
        <begin position="168"/>
        <end position="193"/>
    </location>
</feature>
<proteinExistence type="predicted"/>
<keyword evidence="12" id="KW-1185">Reference proteome</keyword>
<reference evidence="11 12" key="1">
    <citation type="journal article" date="2015" name="Genome Biol. Evol.">
        <title>Phylogenomic analyses indicate that early fungi evolved digesting cell walls of algal ancestors of land plants.</title>
        <authorList>
            <person name="Chang Y."/>
            <person name="Wang S."/>
            <person name="Sekimoto S."/>
            <person name="Aerts A.L."/>
            <person name="Choi C."/>
            <person name="Clum A."/>
            <person name="LaButti K.M."/>
            <person name="Lindquist E.A."/>
            <person name="Yee Ngan C."/>
            <person name="Ohm R.A."/>
            <person name="Salamov A.A."/>
            <person name="Grigoriev I.V."/>
            <person name="Spatafora J.W."/>
            <person name="Berbee M.L."/>
        </authorList>
    </citation>
    <scope>NUCLEOTIDE SEQUENCE [LARGE SCALE GENOMIC DNA]</scope>
    <source>
        <strain evidence="11 12">NRRL 28638</strain>
    </source>
</reference>
<feature type="transmembrane region" description="Helical" evidence="9">
    <location>
        <begin position="50"/>
        <end position="70"/>
    </location>
</feature>
<feature type="transmembrane region" description="Helical" evidence="9">
    <location>
        <begin position="122"/>
        <end position="148"/>
    </location>
</feature>
<evidence type="ECO:0000313" key="11">
    <source>
        <dbReference type="EMBL" id="KXN65395.1"/>
    </source>
</evidence>
<evidence type="ECO:0000256" key="9">
    <source>
        <dbReference type="SAM" id="Phobius"/>
    </source>
</evidence>